<name>X1SBL3_9ZZZZ</name>
<evidence type="ECO:0000256" key="4">
    <source>
        <dbReference type="SAM" id="Coils"/>
    </source>
</evidence>
<proteinExistence type="predicted"/>
<dbReference type="InterPro" id="IPR036390">
    <property type="entry name" value="WH_DNA-bd_sf"/>
</dbReference>
<dbReference type="CDD" id="cd07377">
    <property type="entry name" value="WHTH_GntR"/>
    <property type="match status" value="1"/>
</dbReference>
<dbReference type="Pfam" id="PF00392">
    <property type="entry name" value="GntR"/>
    <property type="match status" value="1"/>
</dbReference>
<dbReference type="AlphaFoldDB" id="X1SBL3"/>
<dbReference type="SUPFAM" id="SSF101478">
    <property type="entry name" value="ADP-ribosylglycohydrolase"/>
    <property type="match status" value="1"/>
</dbReference>
<feature type="non-terminal residue" evidence="6">
    <location>
        <position position="267"/>
    </location>
</feature>
<dbReference type="EMBL" id="BARW01022976">
    <property type="protein sequence ID" value="GAI90417.1"/>
    <property type="molecule type" value="Genomic_DNA"/>
</dbReference>
<dbReference type="SMART" id="SM00345">
    <property type="entry name" value="HTH_GNTR"/>
    <property type="match status" value="1"/>
</dbReference>
<dbReference type="Gene3D" id="1.10.4080.10">
    <property type="entry name" value="ADP-ribosylation/Crystallin J1"/>
    <property type="match status" value="1"/>
</dbReference>
<sequence length="267" mass="30793">VAEEIRRDILHENLKAGERLPTENELTKQLGVGRLTIREALKILQGQGWIKFKFSGGAYIMDNTKISQKTSAYLQKEETLELLEEEISQLTQEGRNVTDEIKERFARLKKEGTPGEIEEFYNTLEGLDKRIDYPYEEPSEIDEIKKEAPQKEIAFPKILDKDALYERMYGAWLGRCIGCLLGKPVEGWPKEKIENYLKAMNSYPLQDYFPYAPDKISNNDYTLHPSAKETTKGNINYMAHDDDLDYTILNLKLIKENGLKFTTEDVG</sequence>
<dbReference type="Pfam" id="PF03747">
    <property type="entry name" value="ADP_ribosyl_GH"/>
    <property type="match status" value="1"/>
</dbReference>
<keyword evidence="1" id="KW-0805">Transcription regulation</keyword>
<dbReference type="GO" id="GO:0003677">
    <property type="term" value="F:DNA binding"/>
    <property type="evidence" value="ECO:0007669"/>
    <property type="project" value="UniProtKB-KW"/>
</dbReference>
<reference evidence="6" key="1">
    <citation type="journal article" date="2014" name="Front. Microbiol.">
        <title>High frequency of phylogenetically diverse reductive dehalogenase-homologous genes in deep subseafloor sedimentary metagenomes.</title>
        <authorList>
            <person name="Kawai M."/>
            <person name="Futagami T."/>
            <person name="Toyoda A."/>
            <person name="Takaki Y."/>
            <person name="Nishi S."/>
            <person name="Hori S."/>
            <person name="Arai W."/>
            <person name="Tsubouchi T."/>
            <person name="Morono Y."/>
            <person name="Uchiyama I."/>
            <person name="Ito T."/>
            <person name="Fujiyama A."/>
            <person name="Inagaki F."/>
            <person name="Takami H."/>
        </authorList>
    </citation>
    <scope>NUCLEOTIDE SEQUENCE</scope>
    <source>
        <strain evidence="6">Expedition CK06-06</strain>
    </source>
</reference>
<evidence type="ECO:0000256" key="3">
    <source>
        <dbReference type="ARBA" id="ARBA00023163"/>
    </source>
</evidence>
<dbReference type="PROSITE" id="PS50949">
    <property type="entry name" value="HTH_GNTR"/>
    <property type="match status" value="1"/>
</dbReference>
<organism evidence="6">
    <name type="scientific">marine sediment metagenome</name>
    <dbReference type="NCBI Taxonomy" id="412755"/>
    <lineage>
        <taxon>unclassified sequences</taxon>
        <taxon>metagenomes</taxon>
        <taxon>ecological metagenomes</taxon>
    </lineage>
</organism>
<evidence type="ECO:0000313" key="6">
    <source>
        <dbReference type="EMBL" id="GAI90417.1"/>
    </source>
</evidence>
<dbReference type="Gene3D" id="1.10.10.10">
    <property type="entry name" value="Winged helix-like DNA-binding domain superfamily/Winged helix DNA-binding domain"/>
    <property type="match status" value="1"/>
</dbReference>
<dbReference type="PRINTS" id="PR00035">
    <property type="entry name" value="HTHGNTR"/>
</dbReference>
<dbReference type="InterPro" id="IPR000524">
    <property type="entry name" value="Tscrpt_reg_HTH_GntR"/>
</dbReference>
<evidence type="ECO:0000256" key="1">
    <source>
        <dbReference type="ARBA" id="ARBA00023015"/>
    </source>
</evidence>
<protein>
    <recommendedName>
        <fullName evidence="5">HTH gntR-type domain-containing protein</fullName>
    </recommendedName>
</protein>
<dbReference type="PANTHER" id="PTHR43537">
    <property type="entry name" value="TRANSCRIPTIONAL REGULATOR, GNTR FAMILY"/>
    <property type="match status" value="1"/>
</dbReference>
<dbReference type="InterPro" id="IPR005502">
    <property type="entry name" value="Ribosyl_crysJ1"/>
</dbReference>
<feature type="non-terminal residue" evidence="6">
    <location>
        <position position="1"/>
    </location>
</feature>
<feature type="coiled-coil region" evidence="4">
    <location>
        <begin position="66"/>
        <end position="100"/>
    </location>
</feature>
<evidence type="ECO:0000256" key="2">
    <source>
        <dbReference type="ARBA" id="ARBA00023125"/>
    </source>
</evidence>
<keyword evidence="3" id="KW-0804">Transcription</keyword>
<dbReference type="InterPro" id="IPR036388">
    <property type="entry name" value="WH-like_DNA-bd_sf"/>
</dbReference>
<gene>
    <name evidence="6" type="ORF">S12H4_38214</name>
</gene>
<accession>X1SBL3</accession>
<keyword evidence="2" id="KW-0238">DNA-binding</keyword>
<dbReference type="SUPFAM" id="SSF46785">
    <property type="entry name" value="Winged helix' DNA-binding domain"/>
    <property type="match status" value="1"/>
</dbReference>
<keyword evidence="4" id="KW-0175">Coiled coil</keyword>
<dbReference type="PANTHER" id="PTHR43537:SF5">
    <property type="entry name" value="UXU OPERON TRANSCRIPTIONAL REGULATOR"/>
    <property type="match status" value="1"/>
</dbReference>
<feature type="domain" description="HTH gntR-type" evidence="5">
    <location>
        <begin position="1"/>
        <end position="63"/>
    </location>
</feature>
<dbReference type="GO" id="GO:0003700">
    <property type="term" value="F:DNA-binding transcription factor activity"/>
    <property type="evidence" value="ECO:0007669"/>
    <property type="project" value="InterPro"/>
</dbReference>
<dbReference type="InterPro" id="IPR036705">
    <property type="entry name" value="Ribosyl_crysJ1_sf"/>
</dbReference>
<evidence type="ECO:0000259" key="5">
    <source>
        <dbReference type="PROSITE" id="PS50949"/>
    </source>
</evidence>
<comment type="caution">
    <text evidence="6">The sequence shown here is derived from an EMBL/GenBank/DDBJ whole genome shotgun (WGS) entry which is preliminary data.</text>
</comment>